<reference evidence="3" key="1">
    <citation type="submission" date="2016-10" db="EMBL/GenBank/DDBJ databases">
        <authorList>
            <person name="de Groot N.N."/>
        </authorList>
    </citation>
    <scope>NUCLEOTIDE SEQUENCE</scope>
</reference>
<gene>
    <name evidence="3" type="ORF">MNB_SV-4-935</name>
</gene>
<dbReference type="AlphaFoldDB" id="A0A1W1E9N0"/>
<evidence type="ECO:0000313" key="3">
    <source>
        <dbReference type="EMBL" id="SFV90609.1"/>
    </source>
</evidence>
<protein>
    <submittedName>
        <fullName evidence="3">Uncharacterized conserved protein</fullName>
    </submittedName>
</protein>
<dbReference type="PANTHER" id="PTHR40252">
    <property type="entry name" value="BLR0328 PROTEIN"/>
    <property type="match status" value="1"/>
</dbReference>
<dbReference type="Pfam" id="PF10442">
    <property type="entry name" value="FIST_C"/>
    <property type="match status" value="1"/>
</dbReference>
<evidence type="ECO:0000259" key="1">
    <source>
        <dbReference type="SMART" id="SM00897"/>
    </source>
</evidence>
<accession>A0A1W1E9N0</accession>
<dbReference type="InterPro" id="IPR019494">
    <property type="entry name" value="FIST_C"/>
</dbReference>
<dbReference type="SMART" id="SM01204">
    <property type="entry name" value="FIST_C"/>
    <property type="match status" value="1"/>
</dbReference>
<feature type="domain" description="FIST" evidence="1">
    <location>
        <begin position="17"/>
        <end position="204"/>
    </location>
</feature>
<feature type="domain" description="FIST C-domain" evidence="2">
    <location>
        <begin position="205"/>
        <end position="339"/>
    </location>
</feature>
<sequence>MKYQVVSDNNFEQLTFEPTIIIGFYRSSLSKKFLEMYHNLVSRYKGVTVIGCSSGKNIADTIPYVETEEQFPIVYLCCNMHTDAFTMHLISDKENIDKKKLQEQMILFSSFTFSYLEKLLLDISTLYMSPKVYGGVASCEEGCNKNPTIFYDGIFYENHVLLWCIDKRTYCLEGISIHFFQPASTPLEITKSENKTIIELNGLPALDVIEEMTGQIDRKIVGRFGYPLFLQKNMDIKWSNTPLASMVSIDRKKKTVTLYRDIREKEYVKIGIMISEEEQLKNLCKLCEIAPEKSVAIVFNCVGITENLKMMEFLYLRDIKEHIDITYAGFHTFGEIGRGSSSIFSKEIMLHNQTMTIAMISKKDEI</sequence>
<dbReference type="EMBL" id="FPIB01000017">
    <property type="protein sequence ID" value="SFV90609.1"/>
    <property type="molecule type" value="Genomic_DNA"/>
</dbReference>
<proteinExistence type="predicted"/>
<dbReference type="PANTHER" id="PTHR40252:SF2">
    <property type="entry name" value="BLR0328 PROTEIN"/>
    <property type="match status" value="1"/>
</dbReference>
<dbReference type="InterPro" id="IPR013702">
    <property type="entry name" value="FIST_domain_N"/>
</dbReference>
<evidence type="ECO:0000259" key="2">
    <source>
        <dbReference type="SMART" id="SM01204"/>
    </source>
</evidence>
<organism evidence="3">
    <name type="scientific">hydrothermal vent metagenome</name>
    <dbReference type="NCBI Taxonomy" id="652676"/>
    <lineage>
        <taxon>unclassified sequences</taxon>
        <taxon>metagenomes</taxon>
        <taxon>ecological metagenomes</taxon>
    </lineage>
</organism>
<dbReference type="Pfam" id="PF08495">
    <property type="entry name" value="FIST"/>
    <property type="match status" value="1"/>
</dbReference>
<name>A0A1W1E9N0_9ZZZZ</name>
<dbReference type="SMART" id="SM00897">
    <property type="entry name" value="FIST"/>
    <property type="match status" value="1"/>
</dbReference>